<evidence type="ECO:0000256" key="4">
    <source>
        <dbReference type="RuleBase" id="RU003345"/>
    </source>
</evidence>
<keyword evidence="2 4" id="KW-0560">Oxidoreductase</keyword>
<dbReference type="InterPro" id="IPR015590">
    <property type="entry name" value="Aldehyde_DH_dom"/>
</dbReference>
<dbReference type="InterPro" id="IPR029510">
    <property type="entry name" value="Ald_DH_CS_GLU"/>
</dbReference>
<evidence type="ECO:0000313" key="7">
    <source>
        <dbReference type="Proteomes" id="UP000233343"/>
    </source>
</evidence>
<dbReference type="GO" id="GO:0016620">
    <property type="term" value="F:oxidoreductase activity, acting on the aldehyde or oxo group of donors, NAD or NADP as acceptor"/>
    <property type="evidence" value="ECO:0007669"/>
    <property type="project" value="InterPro"/>
</dbReference>
<dbReference type="PANTHER" id="PTHR11699">
    <property type="entry name" value="ALDEHYDE DEHYDROGENASE-RELATED"/>
    <property type="match status" value="1"/>
</dbReference>
<proteinExistence type="inferred from homology"/>
<dbReference type="FunFam" id="3.40.309.10:FF:000012">
    <property type="entry name" value="Betaine aldehyde dehydrogenase"/>
    <property type="match status" value="1"/>
</dbReference>
<dbReference type="RefSeq" id="WP_066199951.1">
    <property type="nucleotide sequence ID" value="NZ_JAFDQP010000002.1"/>
</dbReference>
<dbReference type="InterPro" id="IPR016163">
    <property type="entry name" value="Ald_DH_C"/>
</dbReference>
<feature type="domain" description="Aldehyde dehydrogenase" evidence="5">
    <location>
        <begin position="28"/>
        <end position="494"/>
    </location>
</feature>
<dbReference type="PROSITE" id="PS00687">
    <property type="entry name" value="ALDEHYDE_DEHYDR_GLU"/>
    <property type="match status" value="1"/>
</dbReference>
<gene>
    <name evidence="6" type="ORF">CWS20_04070</name>
</gene>
<dbReference type="PROSITE" id="PS00070">
    <property type="entry name" value="ALDEHYDE_DEHYDR_CYS"/>
    <property type="match status" value="1"/>
</dbReference>
<protein>
    <submittedName>
        <fullName evidence="6">Betaine-aldehyde dehydrogenase</fullName>
    </submittedName>
</protein>
<evidence type="ECO:0000256" key="2">
    <source>
        <dbReference type="ARBA" id="ARBA00023002"/>
    </source>
</evidence>
<dbReference type="FunFam" id="3.40.605.10:FF:000007">
    <property type="entry name" value="NAD/NADP-dependent betaine aldehyde dehydrogenase"/>
    <property type="match status" value="1"/>
</dbReference>
<dbReference type="Gene3D" id="3.40.309.10">
    <property type="entry name" value="Aldehyde Dehydrogenase, Chain A, domain 2"/>
    <property type="match status" value="1"/>
</dbReference>
<dbReference type="InterPro" id="IPR016160">
    <property type="entry name" value="Ald_DH_CS_CYS"/>
</dbReference>
<feature type="active site" evidence="3">
    <location>
        <position position="267"/>
    </location>
</feature>
<evidence type="ECO:0000256" key="3">
    <source>
        <dbReference type="PROSITE-ProRule" id="PRU10007"/>
    </source>
</evidence>
<organism evidence="6 7">
    <name type="scientific">Cytobacillus horneckiae</name>
    <dbReference type="NCBI Taxonomy" id="549687"/>
    <lineage>
        <taxon>Bacteria</taxon>
        <taxon>Bacillati</taxon>
        <taxon>Bacillota</taxon>
        <taxon>Bacilli</taxon>
        <taxon>Bacillales</taxon>
        <taxon>Bacillaceae</taxon>
        <taxon>Cytobacillus</taxon>
    </lineage>
</organism>
<sequence>MSKLLDKYQGNVAKFLSGTKKMFINGEWVPSLSGKVYESINPANGEVIAKIYEGERRDVDRAVRAARSAFKGPWSTTSPATRSKLLNKLADLLELHSEEFAYLETLDGGITINFSRYGFVPSAIAHLRYYAGWATKLTGDTIPFANGGNVHAYTKREPIGVCGQITSWNIPLLGAIWKLAAPLAAGNTIILKPSQQTSLTTLLLGELIREAGFPDGTVNIVTGSGGVIGEAITSHPDIDKIGFTGSTVVGKGIMKNSSQTLKNITLELGGKSPNIIFADADIDKAIKGSFMGMFTNQGQVCMAGSRLYVEKKVYNQVTEKLVEMAQQMKVGNPLDQKTQMGPLVSKQHLETVKNYIKTAKKEGAKVLTGGNTLQGDELAGGNYLQPTILINLDENCIAVKEEIFGPVLCIMPFEDIDEVIRRANLTEYGLASGVWTKDISKAFKVVNTLEAGTVWVNNYLKSDNAIPLTGYKQSGIGAEMGYPGIEAYTKTKSVVINLD</sequence>
<dbReference type="InterPro" id="IPR016162">
    <property type="entry name" value="Ald_DH_N"/>
</dbReference>
<dbReference type="Gene3D" id="3.40.605.10">
    <property type="entry name" value="Aldehyde Dehydrogenase, Chain A, domain 1"/>
    <property type="match status" value="1"/>
</dbReference>
<dbReference type="SUPFAM" id="SSF53720">
    <property type="entry name" value="ALDH-like"/>
    <property type="match status" value="1"/>
</dbReference>
<name>A0A2N0ZKZ4_9BACI</name>
<comment type="similarity">
    <text evidence="1 4">Belongs to the aldehyde dehydrogenase family.</text>
</comment>
<evidence type="ECO:0000313" key="6">
    <source>
        <dbReference type="EMBL" id="PKG30177.1"/>
    </source>
</evidence>
<comment type="caution">
    <text evidence="6">The sequence shown here is derived from an EMBL/GenBank/DDBJ whole genome shotgun (WGS) entry which is preliminary data.</text>
</comment>
<dbReference type="InterPro" id="IPR016161">
    <property type="entry name" value="Ald_DH/histidinol_DH"/>
</dbReference>
<reference evidence="6 7" key="1">
    <citation type="journal article" date="2010" name="Int. J. Syst. Evol. Microbiol.">
        <title>Bacillus horneckiae sp. nov., isolated from a spacecraft-assembly clean room.</title>
        <authorList>
            <person name="Vaishampayan P."/>
            <person name="Probst A."/>
            <person name="Krishnamurthi S."/>
            <person name="Ghosh S."/>
            <person name="Osman S."/>
            <person name="McDowall A."/>
            <person name="Ruckmani A."/>
            <person name="Mayilraj S."/>
            <person name="Venkateswaran K."/>
        </authorList>
    </citation>
    <scope>NUCLEOTIDE SEQUENCE [LARGE SCALE GENOMIC DNA]</scope>
    <source>
        <strain evidence="7">1PO1SC</strain>
    </source>
</reference>
<dbReference type="EMBL" id="PISD01000008">
    <property type="protein sequence ID" value="PKG30177.1"/>
    <property type="molecule type" value="Genomic_DNA"/>
</dbReference>
<dbReference type="Proteomes" id="UP000233343">
    <property type="component" value="Unassembled WGS sequence"/>
</dbReference>
<dbReference type="AlphaFoldDB" id="A0A2N0ZKZ4"/>
<accession>A0A2N0ZKZ4</accession>
<dbReference type="Pfam" id="PF00171">
    <property type="entry name" value="Aldedh"/>
    <property type="match status" value="1"/>
</dbReference>
<keyword evidence="7" id="KW-1185">Reference proteome</keyword>
<evidence type="ECO:0000259" key="5">
    <source>
        <dbReference type="Pfam" id="PF00171"/>
    </source>
</evidence>
<evidence type="ECO:0000256" key="1">
    <source>
        <dbReference type="ARBA" id="ARBA00009986"/>
    </source>
</evidence>